<dbReference type="AlphaFoldDB" id="A0AAW2IIK5"/>
<keyword evidence="10 20" id="KW-0548">Nucleotidyltransferase</keyword>
<evidence type="ECO:0000256" key="19">
    <source>
        <dbReference type="ARBA" id="ARBA00031502"/>
    </source>
</evidence>
<dbReference type="GO" id="GO:0032049">
    <property type="term" value="P:cardiolipin biosynthetic process"/>
    <property type="evidence" value="ECO:0007669"/>
    <property type="project" value="UniProtKB-UniRule"/>
</dbReference>
<dbReference type="InterPro" id="IPR015222">
    <property type="entry name" value="Tam41"/>
</dbReference>
<evidence type="ECO:0000256" key="13">
    <source>
        <dbReference type="ARBA" id="ARBA00023098"/>
    </source>
</evidence>
<evidence type="ECO:0000256" key="5">
    <source>
        <dbReference type="ARBA" id="ARBA00005458"/>
    </source>
</evidence>
<comment type="similarity">
    <text evidence="5 20">Belongs to the TAM41 family.</text>
</comment>
<dbReference type="PANTHER" id="PTHR13619">
    <property type="entry name" value="PHOSPHATIDATE CYTIDYLYLTRANSFERASE, MITOCHONDRIAL"/>
    <property type="match status" value="1"/>
</dbReference>
<keyword evidence="12 20" id="KW-0460">Magnesium</keyword>
<evidence type="ECO:0000256" key="15">
    <source>
        <dbReference type="ARBA" id="ARBA00023136"/>
    </source>
</evidence>
<dbReference type="PANTHER" id="PTHR13619:SF0">
    <property type="entry name" value="PHOSPHATIDATE CYTIDYLYLTRANSFERASE, MITOCHONDRIAL"/>
    <property type="match status" value="1"/>
</dbReference>
<evidence type="ECO:0000256" key="2">
    <source>
        <dbReference type="ARBA" id="ARBA00004443"/>
    </source>
</evidence>
<evidence type="ECO:0000256" key="10">
    <source>
        <dbReference type="ARBA" id="ARBA00022695"/>
    </source>
</evidence>
<keyword evidence="14 20" id="KW-0496">Mitochondrion</keyword>
<comment type="subcellular location">
    <subcellularLocation>
        <location evidence="2 20">Mitochondrion inner membrane</location>
        <topology evidence="2 20">Peripheral membrane protein</topology>
        <orientation evidence="2 20">Matrix side</orientation>
    </subcellularLocation>
</comment>
<keyword evidence="8 20" id="KW-0444">Lipid biosynthesis</keyword>
<proteinExistence type="inferred from homology"/>
<evidence type="ECO:0000256" key="1">
    <source>
        <dbReference type="ARBA" id="ARBA00001946"/>
    </source>
</evidence>
<dbReference type="PIRSF" id="PIRSF028840">
    <property type="entry name" value="Mmp37"/>
    <property type="match status" value="1"/>
</dbReference>
<evidence type="ECO:0000313" key="21">
    <source>
        <dbReference type="EMBL" id="KAL0281553.1"/>
    </source>
</evidence>
<evidence type="ECO:0000256" key="12">
    <source>
        <dbReference type="ARBA" id="ARBA00022842"/>
    </source>
</evidence>
<dbReference type="EC" id="2.7.7.41" evidence="6 20"/>
<evidence type="ECO:0000256" key="14">
    <source>
        <dbReference type="ARBA" id="ARBA00023128"/>
    </source>
</evidence>
<sequence>MAVSQASVILSNRLRRIFSKFPQEQIKFSFAYGSGVYKQINNYNSKNMIDFIFVVDDAEKWHSSNLAMNPSHYSALSYLGSNCIAKLQTNFQARLYFNSMIRIKDENAVIKYGVITENDVVSDLLDWENLYIAGRLHKPVKILHQPSSSELKTALQLNLCSAVHAALLILPEYFTIIQFYQTITALSYNGDFRMIFGEDKNKVRNIVLGHKEKFKELYSPILTSMSDYVEIPENQNDCEINCNQDISPSAKHYHLNNLPRRVQRNLVKYWNKGLRARQDTEDVLRAMAFDKDCGEVLNIILSNIVWESSLKQSAKGILTAGVVTSFLYSMNKIGKMVTSKETATAKPTKI</sequence>
<evidence type="ECO:0000256" key="16">
    <source>
        <dbReference type="ARBA" id="ARBA00023209"/>
    </source>
</evidence>
<evidence type="ECO:0000256" key="20">
    <source>
        <dbReference type="PIRNR" id="PIRNR028840"/>
    </source>
</evidence>
<keyword evidence="9 20" id="KW-0808">Transferase</keyword>
<accession>A0AAW2IIK5</accession>
<keyword evidence="16 20" id="KW-0594">Phospholipid biosynthesis</keyword>
<dbReference type="GO" id="GO:0016024">
    <property type="term" value="P:CDP-diacylglycerol biosynthetic process"/>
    <property type="evidence" value="ECO:0007669"/>
    <property type="project" value="UniProtKB-UniRule"/>
</dbReference>
<comment type="caution">
    <text evidence="21">The sequence shown here is derived from an EMBL/GenBank/DDBJ whole genome shotgun (WGS) entry which is preliminary data.</text>
</comment>
<comment type="pathway">
    <text evidence="4">Lipid metabolism.</text>
</comment>
<comment type="pathway">
    <text evidence="3 20">Phospholipid metabolism; CDP-diacylglycerol biosynthesis; CDP-diacylglycerol from sn-glycerol 3-phosphate: step 3/3.</text>
</comment>
<gene>
    <name evidence="21" type="ORF">PYX00_002502</name>
</gene>
<evidence type="ECO:0000256" key="11">
    <source>
        <dbReference type="ARBA" id="ARBA00022792"/>
    </source>
</evidence>
<evidence type="ECO:0000256" key="17">
    <source>
        <dbReference type="ARBA" id="ARBA00023264"/>
    </source>
</evidence>
<evidence type="ECO:0000256" key="3">
    <source>
        <dbReference type="ARBA" id="ARBA00005119"/>
    </source>
</evidence>
<comment type="cofactor">
    <cofactor evidence="1 20">
        <name>Mg(2+)</name>
        <dbReference type="ChEBI" id="CHEBI:18420"/>
    </cofactor>
</comment>
<dbReference type="GO" id="GO:0004605">
    <property type="term" value="F:phosphatidate cytidylyltransferase activity"/>
    <property type="evidence" value="ECO:0007669"/>
    <property type="project" value="UniProtKB-UniRule"/>
</dbReference>
<keyword evidence="11 20" id="KW-0999">Mitochondrion inner membrane</keyword>
<keyword evidence="13 20" id="KW-0443">Lipid metabolism</keyword>
<name>A0AAW2IIK5_9NEOP</name>
<evidence type="ECO:0000256" key="9">
    <source>
        <dbReference type="ARBA" id="ARBA00022679"/>
    </source>
</evidence>
<evidence type="ECO:0000256" key="18">
    <source>
        <dbReference type="ARBA" id="ARBA00029893"/>
    </source>
</evidence>
<dbReference type="GO" id="GO:0005743">
    <property type="term" value="C:mitochondrial inner membrane"/>
    <property type="evidence" value="ECO:0007669"/>
    <property type="project" value="UniProtKB-SubCell"/>
</dbReference>
<evidence type="ECO:0000256" key="4">
    <source>
        <dbReference type="ARBA" id="ARBA00005189"/>
    </source>
</evidence>
<protein>
    <recommendedName>
        <fullName evidence="7 20">Phosphatidate cytidylyltransferase, mitochondrial</fullName>
        <ecNumber evidence="6 20">2.7.7.41</ecNumber>
    </recommendedName>
    <alternativeName>
        <fullName evidence="18 20">CDP-diacylglycerol synthase</fullName>
    </alternativeName>
    <alternativeName>
        <fullName evidence="19 20">Mitochondrial translocator assembly and maintenance protein 41 homolog</fullName>
    </alternativeName>
</protein>
<keyword evidence="17 20" id="KW-1208">Phospholipid metabolism</keyword>
<evidence type="ECO:0000256" key="7">
    <source>
        <dbReference type="ARBA" id="ARBA00018337"/>
    </source>
</evidence>
<evidence type="ECO:0000256" key="6">
    <source>
        <dbReference type="ARBA" id="ARBA00012487"/>
    </source>
</evidence>
<keyword evidence="15 20" id="KW-0472">Membrane</keyword>
<dbReference type="EMBL" id="JARGDH010000001">
    <property type="protein sequence ID" value="KAL0281553.1"/>
    <property type="molecule type" value="Genomic_DNA"/>
</dbReference>
<organism evidence="21">
    <name type="scientific">Menopon gallinae</name>
    <name type="common">poultry shaft louse</name>
    <dbReference type="NCBI Taxonomy" id="328185"/>
    <lineage>
        <taxon>Eukaryota</taxon>
        <taxon>Metazoa</taxon>
        <taxon>Ecdysozoa</taxon>
        <taxon>Arthropoda</taxon>
        <taxon>Hexapoda</taxon>
        <taxon>Insecta</taxon>
        <taxon>Pterygota</taxon>
        <taxon>Neoptera</taxon>
        <taxon>Paraneoptera</taxon>
        <taxon>Psocodea</taxon>
        <taxon>Troctomorpha</taxon>
        <taxon>Phthiraptera</taxon>
        <taxon>Amblycera</taxon>
        <taxon>Menoponidae</taxon>
        <taxon>Menopon</taxon>
    </lineage>
</organism>
<dbReference type="Pfam" id="PF09139">
    <property type="entry name" value="Tam41_Mmp37"/>
    <property type="match status" value="1"/>
</dbReference>
<comment type="function">
    <text evidence="20">Catalyzes the conversion of phosphatidic acid (PA) to CDP-diacylglycerol (CDP-DAG), an essential intermediate in the synthesis of phosphatidylglycerol, cardiolipin and phosphatidylinositol.</text>
</comment>
<reference evidence="21" key="1">
    <citation type="journal article" date="2024" name="Gigascience">
        <title>Chromosome-level genome of the poultry shaft louse Menopon gallinae provides insight into the host-switching and adaptive evolution of parasitic lice.</title>
        <authorList>
            <person name="Xu Y."/>
            <person name="Ma L."/>
            <person name="Liu S."/>
            <person name="Liang Y."/>
            <person name="Liu Q."/>
            <person name="He Z."/>
            <person name="Tian L."/>
            <person name="Duan Y."/>
            <person name="Cai W."/>
            <person name="Li H."/>
            <person name="Song F."/>
        </authorList>
    </citation>
    <scope>NUCLEOTIDE SEQUENCE</scope>
    <source>
        <strain evidence="21">Cailab_2023a</strain>
    </source>
</reference>
<comment type="catalytic activity">
    <reaction evidence="20">
        <text>a 1,2-diacyl-sn-glycero-3-phosphate + CTP + H(+) = a CDP-1,2-diacyl-sn-glycerol + diphosphate</text>
        <dbReference type="Rhea" id="RHEA:16229"/>
        <dbReference type="ChEBI" id="CHEBI:15378"/>
        <dbReference type="ChEBI" id="CHEBI:33019"/>
        <dbReference type="ChEBI" id="CHEBI:37563"/>
        <dbReference type="ChEBI" id="CHEBI:58332"/>
        <dbReference type="ChEBI" id="CHEBI:58608"/>
        <dbReference type="EC" id="2.7.7.41"/>
    </reaction>
</comment>
<evidence type="ECO:0000256" key="8">
    <source>
        <dbReference type="ARBA" id="ARBA00022516"/>
    </source>
</evidence>